<name>A0ABP9V0C6_9BACT</name>
<comment type="caution">
    <text evidence="2">The sequence shown here is derived from an EMBL/GenBank/DDBJ whole genome shotgun (WGS) entry which is preliminary data.</text>
</comment>
<keyword evidence="3" id="KW-1185">Reference proteome</keyword>
<organism evidence="2 3">
    <name type="scientific">Rubritalea halochordaticola</name>
    <dbReference type="NCBI Taxonomy" id="714537"/>
    <lineage>
        <taxon>Bacteria</taxon>
        <taxon>Pseudomonadati</taxon>
        <taxon>Verrucomicrobiota</taxon>
        <taxon>Verrucomicrobiia</taxon>
        <taxon>Verrucomicrobiales</taxon>
        <taxon>Rubritaleaceae</taxon>
        <taxon>Rubritalea</taxon>
    </lineage>
</organism>
<feature type="signal peptide" evidence="1">
    <location>
        <begin position="1"/>
        <end position="17"/>
    </location>
</feature>
<evidence type="ECO:0000256" key="1">
    <source>
        <dbReference type="SAM" id="SignalP"/>
    </source>
</evidence>
<protein>
    <submittedName>
        <fullName evidence="2">Uncharacterized protein</fullName>
    </submittedName>
</protein>
<dbReference type="Proteomes" id="UP001424741">
    <property type="component" value="Unassembled WGS sequence"/>
</dbReference>
<dbReference type="EMBL" id="BAABRL010000006">
    <property type="protein sequence ID" value="GAA5495943.1"/>
    <property type="molecule type" value="Genomic_DNA"/>
</dbReference>
<keyword evidence="1" id="KW-0732">Signal</keyword>
<evidence type="ECO:0000313" key="2">
    <source>
        <dbReference type="EMBL" id="GAA5495943.1"/>
    </source>
</evidence>
<evidence type="ECO:0000313" key="3">
    <source>
        <dbReference type="Proteomes" id="UP001424741"/>
    </source>
</evidence>
<dbReference type="RefSeq" id="WP_346188679.1">
    <property type="nucleotide sequence ID" value="NZ_BAABRL010000006.1"/>
</dbReference>
<proteinExistence type="predicted"/>
<accession>A0ABP9V0C6</accession>
<feature type="chain" id="PRO_5047123224" evidence="1">
    <location>
        <begin position="18"/>
        <end position="211"/>
    </location>
</feature>
<reference evidence="2 3" key="1">
    <citation type="submission" date="2024-02" db="EMBL/GenBank/DDBJ databases">
        <title>Rubritalea halochordaticola NBRC 107102.</title>
        <authorList>
            <person name="Ichikawa N."/>
            <person name="Katano-Makiyama Y."/>
            <person name="Hidaka K."/>
        </authorList>
    </citation>
    <scope>NUCLEOTIDE SEQUENCE [LARGE SCALE GENOMIC DNA]</scope>
    <source>
        <strain evidence="2 3">NBRC 107102</strain>
    </source>
</reference>
<gene>
    <name evidence="2" type="ORF">Rhal01_02124</name>
</gene>
<sequence>MKILLLLLALIHGSALAAEEAPATTTSSIKEVEAIVSALASESPEPTAEQASSEYYLQRYSTPEVEAAMLRLNQLPPSAFPELLKHLDNQGYCYSATLPSAVGREPLWFHHTVSDVIHSALSNNYEFIGSYKSRQGTNGEPYLPLNFSHYVKTQAGLEQWVAKVSTLTRQQAYFPFLDWCIEQENQRGYKNPAMKAHILEHIDKLKKELAK</sequence>